<dbReference type="OrthoDB" id="7195433at2759"/>
<reference evidence="3" key="1">
    <citation type="submission" date="2017-02" db="UniProtKB">
        <authorList>
            <consortium name="WormBaseParasite"/>
        </authorList>
    </citation>
    <scope>IDENTIFICATION</scope>
</reference>
<dbReference type="Proteomes" id="UP000268014">
    <property type="component" value="Unassembled WGS sequence"/>
</dbReference>
<evidence type="ECO:0000313" key="3">
    <source>
        <dbReference type="WBParaSite" id="HPLM_0000209501-mRNA-1"/>
    </source>
</evidence>
<evidence type="ECO:0000313" key="1">
    <source>
        <dbReference type="EMBL" id="VDO12955.1"/>
    </source>
</evidence>
<dbReference type="AlphaFoldDB" id="A0A0N4VXS5"/>
<organism evidence="3">
    <name type="scientific">Haemonchus placei</name>
    <name type="common">Barber's pole worm</name>
    <dbReference type="NCBI Taxonomy" id="6290"/>
    <lineage>
        <taxon>Eukaryota</taxon>
        <taxon>Metazoa</taxon>
        <taxon>Ecdysozoa</taxon>
        <taxon>Nematoda</taxon>
        <taxon>Chromadorea</taxon>
        <taxon>Rhabditida</taxon>
        <taxon>Rhabditina</taxon>
        <taxon>Rhabditomorpha</taxon>
        <taxon>Strongyloidea</taxon>
        <taxon>Trichostrongylidae</taxon>
        <taxon>Haemonchus</taxon>
    </lineage>
</organism>
<name>A0A0N4VXS5_HAEPC</name>
<sequence>CERNFVVGPCSADSANSVHGNRSLVQKAKGIIHVSCKQTILAPARAAASIIAPTLACSAFFCSSTGAVVGDAMEFWMTATRTFLGGRSCSD</sequence>
<keyword evidence="2" id="KW-1185">Reference proteome</keyword>
<gene>
    <name evidence="1" type="ORF">HPLM_LOCUS2092</name>
</gene>
<protein>
    <submittedName>
        <fullName evidence="3">Secreted protein</fullName>
    </submittedName>
</protein>
<proteinExistence type="predicted"/>
<evidence type="ECO:0000313" key="2">
    <source>
        <dbReference type="Proteomes" id="UP000268014"/>
    </source>
</evidence>
<dbReference type="EMBL" id="UZAF01003695">
    <property type="protein sequence ID" value="VDO12955.1"/>
    <property type="molecule type" value="Genomic_DNA"/>
</dbReference>
<reference evidence="1 2" key="2">
    <citation type="submission" date="2018-11" db="EMBL/GenBank/DDBJ databases">
        <authorList>
            <consortium name="Pathogen Informatics"/>
        </authorList>
    </citation>
    <scope>NUCLEOTIDE SEQUENCE [LARGE SCALE GENOMIC DNA]</scope>
    <source>
        <strain evidence="1 2">MHpl1</strain>
    </source>
</reference>
<dbReference type="WBParaSite" id="HPLM_0000209501-mRNA-1">
    <property type="protein sequence ID" value="HPLM_0000209501-mRNA-1"/>
    <property type="gene ID" value="HPLM_0000209501"/>
</dbReference>
<accession>A0A0N4VXS5</accession>